<sequence length="320" mass="36066">MALSSVRCCVVVSRRFLRNAACLQNSAAPNERVVMPASTQVRQSSEWQLVGAVALERKPVITRDFNEFERRYLEMLRTMEVEASLLSDHELQVKAESQRKASAEEGSGIKIQTANDIAEEWNKKAKEFQPASRLTDADAKGDKRSTERLLDHPLLLVVNQRLGNGHRWILPQTVHAAGETMRQTAERALAEVCGSGLEVRFLGNAPAGFYKYRYPAEFRKDGIVGAKVFFFKAQLQGGSLSADSLMKLDRANDFEWLTQTELESRMLPKYCQSVKSFLMSTEKMDCQHLLDKIQSSVKRRSQHITPELNTKTKATEAVKA</sequence>
<evidence type="ECO:0000256" key="5">
    <source>
        <dbReference type="ARBA" id="ARBA00023128"/>
    </source>
</evidence>
<dbReference type="EMBL" id="GADI01002352">
    <property type="protein sequence ID" value="JAA71456.1"/>
    <property type="molecule type" value="mRNA"/>
</dbReference>
<dbReference type="GO" id="GO:0005743">
    <property type="term" value="C:mitochondrial inner membrane"/>
    <property type="evidence" value="ECO:0007669"/>
    <property type="project" value="UniProtKB-ARBA"/>
</dbReference>
<feature type="domain" description="Large ribosomal subunit protein mL46 N-terminal" evidence="9">
    <location>
        <begin position="47"/>
        <end position="138"/>
    </location>
</feature>
<dbReference type="PANTHER" id="PTHR13124:SF12">
    <property type="entry name" value="LARGE RIBOSOMAL SUBUNIT PROTEIN ML46"/>
    <property type="match status" value="1"/>
</dbReference>
<proteinExistence type="evidence at transcript level"/>
<organism evidence="10">
    <name type="scientific">Ixodes ricinus</name>
    <name type="common">Common tick</name>
    <name type="synonym">Acarus ricinus</name>
    <dbReference type="NCBI Taxonomy" id="34613"/>
    <lineage>
        <taxon>Eukaryota</taxon>
        <taxon>Metazoa</taxon>
        <taxon>Ecdysozoa</taxon>
        <taxon>Arthropoda</taxon>
        <taxon>Chelicerata</taxon>
        <taxon>Arachnida</taxon>
        <taxon>Acari</taxon>
        <taxon>Parasitiformes</taxon>
        <taxon>Ixodida</taxon>
        <taxon>Ixodoidea</taxon>
        <taxon>Ixodidae</taxon>
        <taxon>Ixodinae</taxon>
        <taxon>Ixodes</taxon>
    </lineage>
</organism>
<reference evidence="10" key="1">
    <citation type="submission" date="2012-12" db="EMBL/GenBank/DDBJ databases">
        <title>Identification and characterization of a phenylalanine ammonia-lyase gene family in Isatis indigotica Fort.</title>
        <authorList>
            <person name="Liu Q."/>
            <person name="Chen J."/>
            <person name="Zhou X."/>
            <person name="Di P."/>
            <person name="Xiao Y."/>
            <person name="Xuan H."/>
            <person name="Zhang L."/>
            <person name="Chen W."/>
        </authorList>
    </citation>
    <scope>NUCLEOTIDE SEQUENCE</scope>
    <source>
        <tissue evidence="10">Salivary gland</tissue>
    </source>
</reference>
<dbReference type="CDD" id="cd04661">
    <property type="entry name" value="NUDIX_MRP_L46"/>
    <property type="match status" value="1"/>
</dbReference>
<dbReference type="Pfam" id="PF11788">
    <property type="entry name" value="MRP-L46"/>
    <property type="match status" value="1"/>
</dbReference>
<dbReference type="AlphaFoldDB" id="A0A0K8RK39"/>
<evidence type="ECO:0000256" key="4">
    <source>
        <dbReference type="ARBA" id="ARBA00022980"/>
    </source>
</evidence>
<dbReference type="FunFam" id="3.90.79.10:FF:000018">
    <property type="entry name" value="39S ribosomal protein L46, mitochondrial"/>
    <property type="match status" value="1"/>
</dbReference>
<keyword evidence="4 10" id="KW-0689">Ribosomal protein</keyword>
<dbReference type="InterPro" id="IPR021757">
    <property type="entry name" value="Ribosomal_mL46_N"/>
</dbReference>
<dbReference type="GO" id="GO:0005762">
    <property type="term" value="C:mitochondrial large ribosomal subunit"/>
    <property type="evidence" value="ECO:0007669"/>
    <property type="project" value="TreeGrafter"/>
</dbReference>
<dbReference type="SMR" id="A0A0K8RK39"/>
<dbReference type="InterPro" id="IPR040008">
    <property type="entry name" value="Ribosomal_mL46"/>
</dbReference>
<evidence type="ECO:0000313" key="10">
    <source>
        <dbReference type="EMBL" id="JAA71456.1"/>
    </source>
</evidence>
<name>A0A0K8RK39_IXORI</name>
<keyword evidence="6" id="KW-0687">Ribonucleoprotein</keyword>
<comment type="similarity">
    <text evidence="2">Belongs to the mitochondrion-specific ribosomal protein mL46 family.</text>
</comment>
<evidence type="ECO:0000259" key="9">
    <source>
        <dbReference type="Pfam" id="PF11788"/>
    </source>
</evidence>
<comment type="subcellular location">
    <subcellularLocation>
        <location evidence="1">Mitochondrion</location>
    </subcellularLocation>
</comment>
<dbReference type="InterPro" id="IPR033650">
    <property type="entry name" value="Ribosomal_mL46_NUDIX"/>
</dbReference>
<evidence type="ECO:0000256" key="3">
    <source>
        <dbReference type="ARBA" id="ARBA00022946"/>
    </source>
</evidence>
<dbReference type="PANTHER" id="PTHR13124">
    <property type="entry name" value="39S RIBOSOMAL PROTEIN L46, MITOCHONDRIAL PRECURSOR-RELATED"/>
    <property type="match status" value="1"/>
</dbReference>
<keyword evidence="5" id="KW-0496">Mitochondrion</keyword>
<evidence type="ECO:0000256" key="6">
    <source>
        <dbReference type="ARBA" id="ARBA00023274"/>
    </source>
</evidence>
<dbReference type="GO" id="GO:0003735">
    <property type="term" value="F:structural constituent of ribosome"/>
    <property type="evidence" value="ECO:0007669"/>
    <property type="project" value="InterPro"/>
</dbReference>
<protein>
    <recommendedName>
        <fullName evidence="7">Large ribosomal subunit protein mL46</fullName>
    </recommendedName>
    <alternativeName>
        <fullName evidence="8">39S ribosomal protein L46, mitochondrial</fullName>
    </alternativeName>
</protein>
<dbReference type="Gene3D" id="3.90.79.10">
    <property type="entry name" value="Nucleoside Triphosphate Pyrophosphohydrolase"/>
    <property type="match status" value="1"/>
</dbReference>
<dbReference type="SUPFAM" id="SSF55811">
    <property type="entry name" value="Nudix"/>
    <property type="match status" value="1"/>
</dbReference>
<accession>A0A0K8RK39</accession>
<keyword evidence="3" id="KW-0809">Transit peptide</keyword>
<evidence type="ECO:0000256" key="7">
    <source>
        <dbReference type="ARBA" id="ARBA00035190"/>
    </source>
</evidence>
<evidence type="ECO:0000256" key="1">
    <source>
        <dbReference type="ARBA" id="ARBA00004173"/>
    </source>
</evidence>
<evidence type="ECO:0000256" key="8">
    <source>
        <dbReference type="ARBA" id="ARBA00035534"/>
    </source>
</evidence>
<evidence type="ECO:0000256" key="2">
    <source>
        <dbReference type="ARBA" id="ARBA00009070"/>
    </source>
</evidence>
<dbReference type="InterPro" id="IPR015797">
    <property type="entry name" value="NUDIX_hydrolase-like_dom_sf"/>
</dbReference>